<keyword evidence="1" id="KW-0489">Methyltransferase</keyword>
<dbReference type="Gene3D" id="3.40.50.150">
    <property type="entry name" value="Vaccinia Virus protein VP39"/>
    <property type="match status" value="1"/>
</dbReference>
<dbReference type="AlphaFoldDB" id="F1TGI6"/>
<dbReference type="GO" id="GO:0032259">
    <property type="term" value="P:methylation"/>
    <property type="evidence" value="ECO:0007669"/>
    <property type="project" value="UniProtKB-KW"/>
</dbReference>
<reference evidence="5" key="2">
    <citation type="submission" date="2011-01" db="EMBL/GenBank/DDBJ databases">
        <title>The Non-contiguous Finished genome of Clostridium papyrosolvens.</title>
        <authorList>
            <person name="Lucas S."/>
            <person name="Copeland A."/>
            <person name="Lapidus A."/>
            <person name="Cheng J.-F."/>
            <person name="Goodwin L."/>
            <person name="Pitluck S."/>
            <person name="Misra M."/>
            <person name="Chertkov O."/>
            <person name="Detter J.C."/>
            <person name="Han C."/>
            <person name="Tapia R."/>
            <person name="Land M."/>
            <person name="Hauser L."/>
            <person name="Kyrpides N."/>
            <person name="Ivanova N."/>
            <person name="Pagani I."/>
            <person name="Mouttaki H."/>
            <person name="He Z."/>
            <person name="Zhou J."/>
            <person name="Hemme C.L."/>
            <person name="Woyke T."/>
        </authorList>
    </citation>
    <scope>NUCLEOTIDE SEQUENCE [LARGE SCALE GENOMIC DNA]</scope>
    <source>
        <strain evidence="5">DSM 2782</strain>
    </source>
</reference>
<dbReference type="GO" id="GO:0008168">
    <property type="term" value="F:methyltransferase activity"/>
    <property type="evidence" value="ECO:0007669"/>
    <property type="project" value="UniProtKB-KW"/>
</dbReference>
<proteinExistence type="predicted"/>
<dbReference type="OrthoDB" id="9805492at2"/>
<evidence type="ECO:0000313" key="5">
    <source>
        <dbReference type="EMBL" id="EGD46551.1"/>
    </source>
</evidence>
<evidence type="ECO:0000256" key="2">
    <source>
        <dbReference type="ARBA" id="ARBA00022679"/>
    </source>
</evidence>
<dbReference type="SUPFAM" id="SSF53335">
    <property type="entry name" value="S-adenosyl-L-methionine-dependent methyltransferases"/>
    <property type="match status" value="1"/>
</dbReference>
<evidence type="ECO:0000256" key="1">
    <source>
        <dbReference type="ARBA" id="ARBA00022603"/>
    </source>
</evidence>
<dbReference type="InterPro" id="IPR013780">
    <property type="entry name" value="Glyco_hydro_b"/>
</dbReference>
<gene>
    <name evidence="5" type="ORF">Cpap_0804</name>
</gene>
<dbReference type="RefSeq" id="WP_004621285.1">
    <property type="nucleotide sequence ID" value="NZ_ACXX02000013.1"/>
</dbReference>
<evidence type="ECO:0000313" key="6">
    <source>
        <dbReference type="Proteomes" id="UP000003860"/>
    </source>
</evidence>
<accession>F1TGI6</accession>
<dbReference type="InterPro" id="IPR029063">
    <property type="entry name" value="SAM-dependent_MTases_sf"/>
</dbReference>
<dbReference type="Pfam" id="PF10672">
    <property type="entry name" value="Methyltrans_SAM"/>
    <property type="match status" value="1"/>
</dbReference>
<name>F1TGI6_9FIRM</name>
<protein>
    <recommendedName>
        <fullName evidence="4">S-adenosylmethionine-dependent methyltransferase domain-containing protein</fullName>
    </recommendedName>
</protein>
<evidence type="ECO:0000259" key="4">
    <source>
        <dbReference type="Pfam" id="PF10672"/>
    </source>
</evidence>
<keyword evidence="2" id="KW-0808">Transferase</keyword>
<dbReference type="Proteomes" id="UP000003860">
    <property type="component" value="Unassembled WGS sequence"/>
</dbReference>
<evidence type="ECO:0000256" key="3">
    <source>
        <dbReference type="ARBA" id="ARBA00022691"/>
    </source>
</evidence>
<reference evidence="5" key="1">
    <citation type="submission" date="2009-07" db="EMBL/GenBank/DDBJ databases">
        <authorList>
            <consortium name="US DOE Joint Genome Institute (JGI-PGF)"/>
            <person name="Lucas S."/>
            <person name="Copeland A."/>
            <person name="Lapidus A."/>
            <person name="Glavina del Rio T."/>
            <person name="Tice H."/>
            <person name="Bruce D."/>
            <person name="Goodwin L."/>
            <person name="Pitluck S."/>
            <person name="Larimer F."/>
            <person name="Land M.L."/>
            <person name="Mouttaki H."/>
            <person name="He Z."/>
            <person name="Zhou J."/>
            <person name="Hemme C.L."/>
        </authorList>
    </citation>
    <scope>NUCLEOTIDE SEQUENCE</scope>
    <source>
        <strain evidence="5">DSM 2782</strain>
    </source>
</reference>
<dbReference type="PANTHER" id="PTHR43042">
    <property type="entry name" value="SAM-DEPENDENT METHYLTRANSFERASE"/>
    <property type="match status" value="1"/>
</dbReference>
<organism evidence="5 6">
    <name type="scientific">Ruminiclostridium papyrosolvens DSM 2782</name>
    <dbReference type="NCBI Taxonomy" id="588581"/>
    <lineage>
        <taxon>Bacteria</taxon>
        <taxon>Bacillati</taxon>
        <taxon>Bacillota</taxon>
        <taxon>Clostridia</taxon>
        <taxon>Eubacteriales</taxon>
        <taxon>Oscillospiraceae</taxon>
        <taxon>Ruminiclostridium</taxon>
    </lineage>
</organism>
<feature type="domain" description="S-adenosylmethionine-dependent methyltransferase" evidence="4">
    <location>
        <begin position="71"/>
        <end position="200"/>
    </location>
</feature>
<dbReference type="EMBL" id="ACXX02000013">
    <property type="protein sequence ID" value="EGD46551.1"/>
    <property type="molecule type" value="Genomic_DNA"/>
</dbReference>
<comment type="caution">
    <text evidence="5">The sequence shown here is derived from an EMBL/GenBank/DDBJ whole genome shotgun (WGS) entry which is preliminary data.</text>
</comment>
<dbReference type="eggNOG" id="COG1092">
    <property type="taxonomic scope" value="Bacteria"/>
</dbReference>
<dbReference type="CDD" id="cd02440">
    <property type="entry name" value="AdoMet_MTases"/>
    <property type="match status" value="1"/>
</dbReference>
<sequence>MLLADEWKEYELIETGDGEKLERWGNVILRRPDPQIIWPIKDKKMWDKADAHYHRSQSGGGQWEFKKKVPKRWTVAFNDLKFYIEPTGFKHTGLFPEQSVNWKWMINSIQKANRPIKVLNLFAYTGGATVATAYAGAEVCHVDAAKGMVSWAKENLALSGLADRPVRFITDDCMKFVQREIRRGKKYDGIIMDPPSYGRGPGGEIWKIEDSLYGFVEQCMGLLSDKPLFFLINSYTTGFSPTVLSNILKQTIGKRFKGTHSGGEVGIPVSNSGLVLPCGIYGRWENR</sequence>
<dbReference type="Gene3D" id="2.60.40.1180">
    <property type="entry name" value="Golgi alpha-mannosidase II"/>
    <property type="match status" value="1"/>
</dbReference>
<dbReference type="InterPro" id="IPR019614">
    <property type="entry name" value="SAM-dep_methyl-trfase"/>
</dbReference>
<dbReference type="PANTHER" id="PTHR43042:SF2">
    <property type="entry name" value="SAM-DEPENDENT METHYLTRANSFERASE"/>
    <property type="match status" value="1"/>
</dbReference>
<keyword evidence="6" id="KW-1185">Reference proteome</keyword>
<keyword evidence="3" id="KW-0949">S-adenosyl-L-methionine</keyword>
<dbReference type="STRING" id="588581.Cpap_0804"/>